<dbReference type="EC" id="3.2.1.25" evidence="3"/>
<dbReference type="Pfam" id="PF00703">
    <property type="entry name" value="Glyco_hydro_2"/>
    <property type="match status" value="1"/>
</dbReference>
<evidence type="ECO:0000313" key="14">
    <source>
        <dbReference type="EMBL" id="KAF2025576.1"/>
    </source>
</evidence>
<feature type="domain" description="Glycoside hydrolase family 2 immunoglobulin-like beta-sandwich" evidence="11">
    <location>
        <begin position="203"/>
        <end position="313"/>
    </location>
</feature>
<evidence type="ECO:0000259" key="11">
    <source>
        <dbReference type="Pfam" id="PF00703"/>
    </source>
</evidence>
<feature type="domain" description="Mannosidase Ig/CBM-like" evidence="12">
    <location>
        <begin position="710"/>
        <end position="811"/>
    </location>
</feature>
<evidence type="ECO:0000256" key="2">
    <source>
        <dbReference type="ARBA" id="ARBA00004740"/>
    </source>
</evidence>
<dbReference type="EMBL" id="ML978262">
    <property type="protein sequence ID" value="KAF2025576.1"/>
    <property type="molecule type" value="Genomic_DNA"/>
</dbReference>
<comment type="pathway">
    <text evidence="2">Glycan metabolism; N-glycan degradation.</text>
</comment>
<proteinExistence type="inferred from homology"/>
<dbReference type="InterPro" id="IPR036156">
    <property type="entry name" value="Beta-gal/glucu_dom_sf"/>
</dbReference>
<keyword evidence="6" id="KW-0326">Glycosidase</keyword>
<evidence type="ECO:0000256" key="7">
    <source>
        <dbReference type="ARBA" id="ARBA00023326"/>
    </source>
</evidence>
<dbReference type="GO" id="GO:0006516">
    <property type="term" value="P:glycoprotein catabolic process"/>
    <property type="evidence" value="ECO:0007669"/>
    <property type="project" value="TreeGrafter"/>
</dbReference>
<dbReference type="FunFam" id="2.60.120.260:FF:000118">
    <property type="entry name" value="Beta-mannosidase B"/>
    <property type="match status" value="1"/>
</dbReference>
<keyword evidence="7" id="KW-0624">Polysaccharide degradation</keyword>
<name>A0A9P4LGF5_9PLEO</name>
<keyword evidence="5" id="KW-0119">Carbohydrate metabolism</keyword>
<sequence length="883" mass="101147">MAAKSSPPFISTPLVSNWSFKQGDRSSTAEYRPSNDLPTEIHRDLLKHESIKDPFEDLNELSVRWVADETWTYCTTFNTPAGYGERNVTTYLKFEGLDTFATVWLNGEKILAADNMFVQYDVLVNGDLNATRKNTLEIVFEPARKKGLELVEAHKEHRFIVHQTEISRGPVRKAQYHWGWDWGPILLTCGPWKPISIETYVGKISDLSVTYELGHDLKSAKIVAKVHCTGQLKIVHFVLTNKKTGKFEAEFYVNLDAGHTAQDAEVRFDLPELELWWPRGYGQQALYSISAEAYFSPENSRPAQTLSKTVGFRRVELVKEPDGHGTSFYFRINNMDIFIGGSCWIPADSFLTRVTSEPYRSWVQLAAEGNQTMLRVWGGGIYEADALYDAADEMGILIWQDFMFACANYPAYPEYLKSVEEEARQNVRRLRHHPSLVIWAGNNEDYQIVERYGLKYNVDDRDPQSWLKTNFPARFIYEHLLPKVVEEESTGTPYHPSSPFGDGKSTTLKVDPTIGDVHQWNVWHGTMEPYQRLPDMGGRFVSEFGMEAYPHVSTLQKRITREEERYPGSMTMDFHNKAVGHERRLITYVAENFRIRYDLVGFTHLTQVMQADAMFWSYKAWRRQWGSPGDRKCGGVLVWQLNDCWPTVSWAIADYHFVPKPAYYAIKRAMAPITINVQRKFKPWTMRPADKLWQRDTGHVEMGDLWSRSEFDVWIANSTTERLGVAVKLAGYTVTEGEEIWNLSGETWAEPNSTTVFLQDKVLPFGDGDEVDDTTASQPAYTPGEFMVQARLYINGECVSTDTAWPEPIKYLRFEDRGVEVSCNDDKSKVFVTATRPVKGFVFSEKEGVKLSDNGFDVTPDERKEVDVTGCAADELKWMYVGM</sequence>
<dbReference type="SUPFAM" id="SSF49785">
    <property type="entry name" value="Galactose-binding domain-like"/>
    <property type="match status" value="1"/>
</dbReference>
<comment type="similarity">
    <text evidence="8">Belongs to the glycosyl hydrolase 2 family. Beta-mannosidase B subfamily.</text>
</comment>
<evidence type="ECO:0000259" key="12">
    <source>
        <dbReference type="Pfam" id="PF17786"/>
    </source>
</evidence>
<dbReference type="InterPro" id="IPR050887">
    <property type="entry name" value="Beta-mannosidase_GH2"/>
</dbReference>
<evidence type="ECO:0000256" key="9">
    <source>
        <dbReference type="ARBA" id="ARBA00041069"/>
    </source>
</evidence>
<evidence type="ECO:0000313" key="15">
    <source>
        <dbReference type="Proteomes" id="UP000799777"/>
    </source>
</evidence>
<dbReference type="GO" id="GO:0004567">
    <property type="term" value="F:beta-mannosidase activity"/>
    <property type="evidence" value="ECO:0007669"/>
    <property type="project" value="UniProtKB-EC"/>
</dbReference>
<organism evidence="14 15">
    <name type="scientific">Setomelanomma holmii</name>
    <dbReference type="NCBI Taxonomy" id="210430"/>
    <lineage>
        <taxon>Eukaryota</taxon>
        <taxon>Fungi</taxon>
        <taxon>Dikarya</taxon>
        <taxon>Ascomycota</taxon>
        <taxon>Pezizomycotina</taxon>
        <taxon>Dothideomycetes</taxon>
        <taxon>Pleosporomycetidae</taxon>
        <taxon>Pleosporales</taxon>
        <taxon>Pleosporineae</taxon>
        <taxon>Phaeosphaeriaceae</taxon>
        <taxon>Setomelanomma</taxon>
    </lineage>
</organism>
<dbReference type="Gene3D" id="3.20.20.80">
    <property type="entry name" value="Glycosidases"/>
    <property type="match status" value="1"/>
</dbReference>
<dbReference type="OrthoDB" id="2866996at2759"/>
<dbReference type="Gene3D" id="2.60.120.260">
    <property type="entry name" value="Galactose-binding domain-like"/>
    <property type="match status" value="1"/>
</dbReference>
<keyword evidence="4 14" id="KW-0378">Hydrolase</keyword>
<evidence type="ECO:0000256" key="3">
    <source>
        <dbReference type="ARBA" id="ARBA00012754"/>
    </source>
</evidence>
<accession>A0A9P4LGF5</accession>
<dbReference type="InterPro" id="IPR006102">
    <property type="entry name" value="Ig-like_GH2"/>
</dbReference>
<dbReference type="InterPro" id="IPR054593">
    <property type="entry name" value="Beta-mannosidase-like_N2"/>
</dbReference>
<keyword evidence="15" id="KW-1185">Reference proteome</keyword>
<dbReference type="SUPFAM" id="SSF49303">
    <property type="entry name" value="beta-Galactosidase/glucuronidase domain"/>
    <property type="match status" value="2"/>
</dbReference>
<gene>
    <name evidence="14" type="ORF">EK21DRAFT_76075</name>
</gene>
<dbReference type="InterPro" id="IPR041447">
    <property type="entry name" value="Mannosidase_ig"/>
</dbReference>
<dbReference type="FunFam" id="3.20.20.80:FF:000050">
    <property type="entry name" value="Beta-mannosidase B"/>
    <property type="match status" value="1"/>
</dbReference>
<evidence type="ECO:0000256" key="1">
    <source>
        <dbReference type="ARBA" id="ARBA00000829"/>
    </source>
</evidence>
<reference evidence="14" key="1">
    <citation type="journal article" date="2020" name="Stud. Mycol.">
        <title>101 Dothideomycetes genomes: a test case for predicting lifestyles and emergence of pathogens.</title>
        <authorList>
            <person name="Haridas S."/>
            <person name="Albert R."/>
            <person name="Binder M."/>
            <person name="Bloem J."/>
            <person name="Labutti K."/>
            <person name="Salamov A."/>
            <person name="Andreopoulos B."/>
            <person name="Baker S."/>
            <person name="Barry K."/>
            <person name="Bills G."/>
            <person name="Bluhm B."/>
            <person name="Cannon C."/>
            <person name="Castanera R."/>
            <person name="Culley D."/>
            <person name="Daum C."/>
            <person name="Ezra D."/>
            <person name="Gonzalez J."/>
            <person name="Henrissat B."/>
            <person name="Kuo A."/>
            <person name="Liang C."/>
            <person name="Lipzen A."/>
            <person name="Lutzoni F."/>
            <person name="Magnuson J."/>
            <person name="Mondo S."/>
            <person name="Nolan M."/>
            <person name="Ohm R."/>
            <person name="Pangilinan J."/>
            <person name="Park H.-J."/>
            <person name="Ramirez L."/>
            <person name="Alfaro M."/>
            <person name="Sun H."/>
            <person name="Tritt A."/>
            <person name="Yoshinaga Y."/>
            <person name="Zwiers L.-H."/>
            <person name="Turgeon B."/>
            <person name="Goodwin S."/>
            <person name="Spatafora J."/>
            <person name="Crous P."/>
            <person name="Grigoriev I."/>
        </authorList>
    </citation>
    <scope>NUCLEOTIDE SEQUENCE</scope>
    <source>
        <strain evidence="14">CBS 110217</strain>
    </source>
</reference>
<dbReference type="AlphaFoldDB" id="A0A9P4LGF5"/>
<evidence type="ECO:0000256" key="5">
    <source>
        <dbReference type="ARBA" id="ARBA00023277"/>
    </source>
</evidence>
<dbReference type="InterPro" id="IPR008979">
    <property type="entry name" value="Galactose-bd-like_sf"/>
</dbReference>
<dbReference type="Proteomes" id="UP000799777">
    <property type="component" value="Unassembled WGS sequence"/>
</dbReference>
<dbReference type="PANTHER" id="PTHR43730">
    <property type="entry name" value="BETA-MANNOSIDASE"/>
    <property type="match status" value="1"/>
</dbReference>
<evidence type="ECO:0000256" key="8">
    <source>
        <dbReference type="ARBA" id="ARBA00038429"/>
    </source>
</evidence>
<dbReference type="InterPro" id="IPR013783">
    <property type="entry name" value="Ig-like_fold"/>
</dbReference>
<comment type="catalytic activity">
    <reaction evidence="1">
        <text>Hydrolysis of terminal, non-reducing beta-D-mannose residues in beta-D-mannosides.</text>
        <dbReference type="EC" id="3.2.1.25"/>
    </reaction>
</comment>
<dbReference type="SUPFAM" id="SSF51445">
    <property type="entry name" value="(Trans)glycosidases"/>
    <property type="match status" value="1"/>
</dbReference>
<evidence type="ECO:0000256" key="6">
    <source>
        <dbReference type="ARBA" id="ARBA00023295"/>
    </source>
</evidence>
<dbReference type="Pfam" id="PF22666">
    <property type="entry name" value="Glyco_hydro_2_N2"/>
    <property type="match status" value="1"/>
</dbReference>
<feature type="domain" description="Beta-mannosidase-like galactose-binding" evidence="13">
    <location>
        <begin position="18"/>
        <end position="193"/>
    </location>
</feature>
<protein>
    <recommendedName>
        <fullName evidence="9">Beta-mannosidase B</fullName>
        <ecNumber evidence="3">3.2.1.25</ecNumber>
    </recommendedName>
    <alternativeName>
        <fullName evidence="10">Mannanase B</fullName>
    </alternativeName>
</protein>
<comment type="caution">
    <text evidence="14">The sequence shown here is derived from an EMBL/GenBank/DDBJ whole genome shotgun (WGS) entry which is preliminary data.</text>
</comment>
<evidence type="ECO:0000256" key="4">
    <source>
        <dbReference type="ARBA" id="ARBA00022801"/>
    </source>
</evidence>
<dbReference type="InterPro" id="IPR017853">
    <property type="entry name" value="GH"/>
</dbReference>
<dbReference type="PANTHER" id="PTHR43730:SF1">
    <property type="entry name" value="BETA-MANNOSIDASE"/>
    <property type="match status" value="1"/>
</dbReference>
<dbReference type="Pfam" id="PF17786">
    <property type="entry name" value="Mannosidase_ig"/>
    <property type="match status" value="1"/>
</dbReference>
<evidence type="ECO:0000259" key="13">
    <source>
        <dbReference type="Pfam" id="PF22666"/>
    </source>
</evidence>
<dbReference type="GO" id="GO:0000272">
    <property type="term" value="P:polysaccharide catabolic process"/>
    <property type="evidence" value="ECO:0007669"/>
    <property type="project" value="UniProtKB-KW"/>
</dbReference>
<evidence type="ECO:0000256" key="10">
    <source>
        <dbReference type="ARBA" id="ARBA00041614"/>
    </source>
</evidence>
<dbReference type="Gene3D" id="2.60.40.10">
    <property type="entry name" value="Immunoglobulins"/>
    <property type="match status" value="1"/>
</dbReference>